<reference evidence="1" key="1">
    <citation type="submission" date="2017-05" db="UniProtKB">
        <authorList>
            <consortium name="EnsemblMetazoa"/>
        </authorList>
    </citation>
    <scope>IDENTIFICATION</scope>
</reference>
<proteinExistence type="predicted"/>
<dbReference type="EnsemblMetazoa" id="Aqu2.1.38923_001">
    <property type="protein sequence ID" value="Aqu2.1.38923_001"/>
    <property type="gene ID" value="Aqu2.1.38923"/>
</dbReference>
<dbReference type="InParanoid" id="A0A1X7VG19"/>
<name>A0A1X7VG19_AMPQE</name>
<dbReference type="AlphaFoldDB" id="A0A1X7VG19"/>
<organism evidence="1">
    <name type="scientific">Amphimedon queenslandica</name>
    <name type="common">Sponge</name>
    <dbReference type="NCBI Taxonomy" id="400682"/>
    <lineage>
        <taxon>Eukaryota</taxon>
        <taxon>Metazoa</taxon>
        <taxon>Porifera</taxon>
        <taxon>Demospongiae</taxon>
        <taxon>Heteroscleromorpha</taxon>
        <taxon>Haplosclerida</taxon>
        <taxon>Niphatidae</taxon>
        <taxon>Amphimedon</taxon>
    </lineage>
</organism>
<protein>
    <submittedName>
        <fullName evidence="1">Uncharacterized protein</fullName>
    </submittedName>
</protein>
<evidence type="ECO:0000313" key="1">
    <source>
        <dbReference type="EnsemblMetazoa" id="Aqu2.1.38923_001"/>
    </source>
</evidence>
<accession>A0A1X7VG19</accession>
<sequence>MLMFLLGNATSFLPSSLSDFDSLLCSTLSSLLNVPLCVSDPAWIQTSLPVRSGGLGFWSAVKLANSCYISSAAASSSLVSLILHDPSCSPHSLLLVTKAKELWSRASEDISPTPVESESTQ</sequence>